<accession>A0ABT0WBZ5</accession>
<reference evidence="1 2" key="1">
    <citation type="submission" date="2022-06" db="EMBL/GenBank/DDBJ databases">
        <authorList>
            <person name="Jeon C.O."/>
        </authorList>
    </citation>
    <scope>NUCLEOTIDE SEQUENCE [LARGE SCALE GENOMIC DNA]</scope>
    <source>
        <strain evidence="1 2">KCTC 13943</strain>
    </source>
</reference>
<gene>
    <name evidence="1" type="ORF">NDK43_09340</name>
</gene>
<protein>
    <submittedName>
        <fullName evidence="1">Uncharacterized protein</fullName>
    </submittedName>
</protein>
<evidence type="ECO:0000313" key="1">
    <source>
        <dbReference type="EMBL" id="MCM2532552.1"/>
    </source>
</evidence>
<evidence type="ECO:0000313" key="2">
    <source>
        <dbReference type="Proteomes" id="UP001523262"/>
    </source>
</evidence>
<sequence length="75" mass="8946">MNVSIEIYYIAVEYQNKILRQGSFPLRGKKPEQVSFEWWKQIRKESYVDLELEKIIADGENITQLMKELEKAPLE</sequence>
<dbReference type="Proteomes" id="UP001523262">
    <property type="component" value="Unassembled WGS sequence"/>
</dbReference>
<name>A0ABT0WBZ5_9BACI</name>
<comment type="caution">
    <text evidence="1">The sequence shown here is derived from an EMBL/GenBank/DDBJ whole genome shotgun (WGS) entry which is preliminary data.</text>
</comment>
<dbReference type="EMBL" id="JAMQCR010000001">
    <property type="protein sequence ID" value="MCM2532552.1"/>
    <property type="molecule type" value="Genomic_DNA"/>
</dbReference>
<proteinExistence type="predicted"/>
<organism evidence="1 2">
    <name type="scientific">Neobacillus pocheonensis</name>
    <dbReference type="NCBI Taxonomy" id="363869"/>
    <lineage>
        <taxon>Bacteria</taxon>
        <taxon>Bacillati</taxon>
        <taxon>Bacillota</taxon>
        <taxon>Bacilli</taxon>
        <taxon>Bacillales</taxon>
        <taxon>Bacillaceae</taxon>
        <taxon>Neobacillus</taxon>
    </lineage>
</organism>
<keyword evidence="2" id="KW-1185">Reference proteome</keyword>